<name>A0A9Q3UM34_9GAMM</name>
<dbReference type="Proteomes" id="UP001108027">
    <property type="component" value="Unassembled WGS sequence"/>
</dbReference>
<comment type="caution">
    <text evidence="2">The sequence shown here is derived from an EMBL/GenBank/DDBJ whole genome shotgun (WGS) entry which is preliminary data.</text>
</comment>
<dbReference type="PROSITE" id="PS51257">
    <property type="entry name" value="PROKAR_LIPOPROTEIN"/>
    <property type="match status" value="1"/>
</dbReference>
<sequence length="429" mass="44443">MMKSVFAGAAVAAILAITGCGGSSGSSGSGSDGGAATRTAHFVDNAVTGLRYTCDGSSTKTTGEQGVLRCPDGSTARFLVGDIPLGETVVDGNTVFITPADLAGEGADETDFTVINISRFLISLDADQDLENGIQIDPASHQNLGLAIDFSLDPAAFETAIASALEMLTTDLPGGPRALVDAGDAEDHVILALHLTNAGLYRGTVHHTADTSHGMTFLVTRQGAVYGSNQSAEGLYTATGFDEGSDWLNTLGNGDDFKIDGTSGATSFIDATFNKGRATGQPAGDDYPRFEATRRLTFDPLYDQDLADDFADLLPLAIGIGEDSDAPFVIADSGMGVRGSPFSAFEGGPPSLQIENDVEYGSIVVADVVGTKGRTLRLLGMSMAGYLVDATVDLSGAEPTVNATWEHVHEGRSGTTQTFVPVPDLDLEP</sequence>
<dbReference type="AlphaFoldDB" id="A0A9Q3UM34"/>
<organism evidence="2 3">
    <name type="scientific">Alloalcanivorax marinus</name>
    <dbReference type="NCBI Taxonomy" id="1177169"/>
    <lineage>
        <taxon>Bacteria</taxon>
        <taxon>Pseudomonadati</taxon>
        <taxon>Pseudomonadota</taxon>
        <taxon>Gammaproteobacteria</taxon>
        <taxon>Oceanospirillales</taxon>
        <taxon>Alcanivoracaceae</taxon>
        <taxon>Alloalcanivorax</taxon>
    </lineage>
</organism>
<keyword evidence="3" id="KW-1185">Reference proteome</keyword>
<proteinExistence type="predicted"/>
<evidence type="ECO:0000256" key="1">
    <source>
        <dbReference type="SAM" id="MobiDB-lite"/>
    </source>
</evidence>
<protein>
    <submittedName>
        <fullName evidence="2">Uncharacterized protein</fullName>
    </submittedName>
</protein>
<gene>
    <name evidence="2" type="ORF">LL252_05265</name>
</gene>
<dbReference type="RefSeq" id="WP_228233316.1">
    <property type="nucleotide sequence ID" value="NZ_JAJGNA010000004.1"/>
</dbReference>
<feature type="region of interest" description="Disordered" evidence="1">
    <location>
        <begin position="410"/>
        <end position="429"/>
    </location>
</feature>
<dbReference type="EMBL" id="JAJGNA010000004">
    <property type="protein sequence ID" value="MCC4307974.1"/>
    <property type="molecule type" value="Genomic_DNA"/>
</dbReference>
<evidence type="ECO:0000313" key="3">
    <source>
        <dbReference type="Proteomes" id="UP001108027"/>
    </source>
</evidence>
<reference evidence="2" key="1">
    <citation type="submission" date="2021-10" db="EMBL/GenBank/DDBJ databases">
        <title>The diversity and Nitrogen Metabolism of Culturable Nitrate-Utilizing Bacteria Within the Oxygen Minimum Zone of the Changjiang (Yangtze River)Estuary.</title>
        <authorList>
            <person name="Zhang D."/>
            <person name="Zheng J."/>
            <person name="Liu S."/>
            <person name="He W."/>
        </authorList>
    </citation>
    <scope>NUCLEOTIDE SEQUENCE</scope>
    <source>
        <strain evidence="2">FXH-223</strain>
    </source>
</reference>
<accession>A0A9Q3UM34</accession>
<evidence type="ECO:0000313" key="2">
    <source>
        <dbReference type="EMBL" id="MCC4307974.1"/>
    </source>
</evidence>